<gene>
    <name evidence="1" type="ORF">AWH49_03285</name>
</gene>
<reference evidence="1 2" key="1">
    <citation type="submission" date="2016-01" db="EMBL/GenBank/DDBJ databases">
        <title>Investigation of taxonomic status of Bacillus aminovorans.</title>
        <authorList>
            <person name="Verma A."/>
            <person name="Pal Y."/>
            <person name="Krishnamurthi S."/>
        </authorList>
    </citation>
    <scope>NUCLEOTIDE SEQUENCE [LARGE SCALE GENOMIC DNA]</scope>
    <source>
        <strain evidence="1 2">DSM 1314</strain>
    </source>
</reference>
<keyword evidence="2" id="KW-1185">Reference proteome</keyword>
<evidence type="ECO:0000313" key="1">
    <source>
        <dbReference type="EMBL" id="OAH59751.1"/>
    </source>
</evidence>
<organism evidence="1 2">
    <name type="scientific">Domibacillus aminovorans</name>
    <dbReference type="NCBI Taxonomy" id="29332"/>
    <lineage>
        <taxon>Bacteria</taxon>
        <taxon>Bacillati</taxon>
        <taxon>Bacillota</taxon>
        <taxon>Bacilli</taxon>
        <taxon>Bacillales</taxon>
        <taxon>Bacillaceae</taxon>
        <taxon>Domibacillus</taxon>
    </lineage>
</organism>
<proteinExistence type="predicted"/>
<accession>A0A177L4N4</accession>
<dbReference type="AlphaFoldDB" id="A0A177L4N4"/>
<dbReference type="Proteomes" id="UP000076935">
    <property type="component" value="Unassembled WGS sequence"/>
</dbReference>
<comment type="caution">
    <text evidence="1">The sequence shown here is derived from an EMBL/GenBank/DDBJ whole genome shotgun (WGS) entry which is preliminary data.</text>
</comment>
<sequence length="77" mass="8893">MYLLWTPSEWAGTDASIAFLQIPYDLSDERMIAEAQVNLAYKWFIHAFSYAHAGHTKEAGNIIGSCFFFYNDVIHMR</sequence>
<protein>
    <submittedName>
        <fullName evidence="1">Uncharacterized protein</fullName>
    </submittedName>
</protein>
<name>A0A177L4N4_9BACI</name>
<dbReference type="EMBL" id="LQWY01000056">
    <property type="protein sequence ID" value="OAH59751.1"/>
    <property type="molecule type" value="Genomic_DNA"/>
</dbReference>
<evidence type="ECO:0000313" key="2">
    <source>
        <dbReference type="Proteomes" id="UP000076935"/>
    </source>
</evidence>